<dbReference type="GO" id="GO:0016705">
    <property type="term" value="F:oxidoreductase activity, acting on paired donors, with incorporation or reduction of molecular oxygen"/>
    <property type="evidence" value="ECO:0007669"/>
    <property type="project" value="InterPro"/>
</dbReference>
<evidence type="ECO:0000256" key="7">
    <source>
        <dbReference type="ARBA" id="ARBA00023033"/>
    </source>
</evidence>
<dbReference type="PANTHER" id="PTHR46300:SF1">
    <property type="entry name" value="P450, PUTATIVE (EUROFUNG)-RELATED"/>
    <property type="match status" value="1"/>
</dbReference>
<keyword evidence="9" id="KW-0472">Membrane</keyword>
<dbReference type="eggNOG" id="KOG0156">
    <property type="taxonomic scope" value="Eukaryota"/>
</dbReference>
<keyword evidence="7" id="KW-0503">Monooxygenase</keyword>
<keyword evidence="11" id="KW-1185">Reference proteome</keyword>
<keyword evidence="6 8" id="KW-0408">Iron</keyword>
<evidence type="ECO:0000256" key="2">
    <source>
        <dbReference type="ARBA" id="ARBA00010617"/>
    </source>
</evidence>
<dbReference type="InterPro" id="IPR001128">
    <property type="entry name" value="Cyt_P450"/>
</dbReference>
<dbReference type="AlphaFoldDB" id="D5G4L6"/>
<dbReference type="STRING" id="656061.D5G4L6"/>
<reference evidence="10 11" key="1">
    <citation type="journal article" date="2010" name="Nature">
        <title>Perigord black truffle genome uncovers evolutionary origins and mechanisms of symbiosis.</title>
        <authorList>
            <person name="Martin F."/>
            <person name="Kohler A."/>
            <person name="Murat C."/>
            <person name="Balestrini R."/>
            <person name="Coutinho P.M."/>
            <person name="Jaillon O."/>
            <person name="Montanini B."/>
            <person name="Morin E."/>
            <person name="Noel B."/>
            <person name="Percudani R."/>
            <person name="Porcel B."/>
            <person name="Rubini A."/>
            <person name="Amicucci A."/>
            <person name="Amselem J."/>
            <person name="Anthouard V."/>
            <person name="Arcioni S."/>
            <person name="Artiguenave F."/>
            <person name="Aury J.M."/>
            <person name="Ballario P."/>
            <person name="Bolchi A."/>
            <person name="Brenna A."/>
            <person name="Brun A."/>
            <person name="Buee M."/>
            <person name="Cantarel B."/>
            <person name="Chevalier G."/>
            <person name="Couloux A."/>
            <person name="Da Silva C."/>
            <person name="Denoeud F."/>
            <person name="Duplessis S."/>
            <person name="Ghignone S."/>
            <person name="Hilselberger B."/>
            <person name="Iotti M."/>
            <person name="Marcais B."/>
            <person name="Mello A."/>
            <person name="Miranda M."/>
            <person name="Pacioni G."/>
            <person name="Quesneville H."/>
            <person name="Riccioni C."/>
            <person name="Ruotolo R."/>
            <person name="Splivallo R."/>
            <person name="Stocchi V."/>
            <person name="Tisserant E."/>
            <person name="Viscomi A.R."/>
            <person name="Zambonelli A."/>
            <person name="Zampieri E."/>
            <person name="Henrissat B."/>
            <person name="Lebrun M.H."/>
            <person name="Paolocci F."/>
            <person name="Bonfante P."/>
            <person name="Ottonello S."/>
            <person name="Wincker P."/>
        </authorList>
    </citation>
    <scope>NUCLEOTIDE SEQUENCE [LARGE SCALE GENOMIC DNA]</scope>
    <source>
        <strain evidence="10 11">Mel28</strain>
    </source>
</reference>
<dbReference type="SUPFAM" id="SSF48264">
    <property type="entry name" value="Cytochrome P450"/>
    <property type="match status" value="1"/>
</dbReference>
<dbReference type="GO" id="GO:0004497">
    <property type="term" value="F:monooxygenase activity"/>
    <property type="evidence" value="ECO:0007669"/>
    <property type="project" value="UniProtKB-KW"/>
</dbReference>
<feature type="transmembrane region" description="Helical" evidence="9">
    <location>
        <begin position="57"/>
        <end position="78"/>
    </location>
</feature>
<evidence type="ECO:0000256" key="3">
    <source>
        <dbReference type="ARBA" id="ARBA00022617"/>
    </source>
</evidence>
<dbReference type="PANTHER" id="PTHR46300">
    <property type="entry name" value="P450, PUTATIVE (EUROFUNG)-RELATED-RELATED"/>
    <property type="match status" value="1"/>
</dbReference>
<evidence type="ECO:0000313" key="10">
    <source>
        <dbReference type="EMBL" id="CAZ79459.1"/>
    </source>
</evidence>
<evidence type="ECO:0000313" key="11">
    <source>
        <dbReference type="Proteomes" id="UP000006911"/>
    </source>
</evidence>
<evidence type="ECO:0000256" key="1">
    <source>
        <dbReference type="ARBA" id="ARBA00001971"/>
    </source>
</evidence>
<dbReference type="InParanoid" id="D5G4L6"/>
<dbReference type="GeneID" id="9188394"/>
<dbReference type="RefSeq" id="XP_002835302.1">
    <property type="nucleotide sequence ID" value="XM_002835256.1"/>
</dbReference>
<dbReference type="InterPro" id="IPR050364">
    <property type="entry name" value="Cytochrome_P450_fung"/>
</dbReference>
<feature type="binding site" description="axial binding residue" evidence="8">
    <location>
        <position position="476"/>
    </location>
    <ligand>
        <name>heme</name>
        <dbReference type="ChEBI" id="CHEBI:30413"/>
    </ligand>
    <ligandPart>
        <name>Fe</name>
        <dbReference type="ChEBI" id="CHEBI:18248"/>
    </ligandPart>
</feature>
<accession>D5G4L6</accession>
<name>D5G4L6_TUBMM</name>
<dbReference type="PRINTS" id="PR00385">
    <property type="entry name" value="P450"/>
</dbReference>
<keyword evidence="5" id="KW-0560">Oxidoreductase</keyword>
<dbReference type="Proteomes" id="UP000006911">
    <property type="component" value="Unassembled WGS sequence"/>
</dbReference>
<comment type="cofactor">
    <cofactor evidence="1 8">
        <name>heme</name>
        <dbReference type="ChEBI" id="CHEBI:30413"/>
    </cofactor>
</comment>
<comment type="similarity">
    <text evidence="2">Belongs to the cytochrome P450 family.</text>
</comment>
<dbReference type="HOGENOM" id="CLU_001570_2_3_1"/>
<proteinExistence type="inferred from homology"/>
<dbReference type="PRINTS" id="PR00463">
    <property type="entry name" value="EP450I"/>
</dbReference>
<dbReference type="Pfam" id="PF00067">
    <property type="entry name" value="p450"/>
    <property type="match status" value="1"/>
</dbReference>
<dbReference type="InterPro" id="IPR036396">
    <property type="entry name" value="Cyt_P450_sf"/>
</dbReference>
<gene>
    <name evidence="10" type="ORF">GSTUM_00004213001</name>
</gene>
<dbReference type="GO" id="GO:0020037">
    <property type="term" value="F:heme binding"/>
    <property type="evidence" value="ECO:0007669"/>
    <property type="project" value="InterPro"/>
</dbReference>
<dbReference type="KEGG" id="tml:GSTUM_00004213001"/>
<dbReference type="EMBL" id="FN429988">
    <property type="protein sequence ID" value="CAZ79459.1"/>
    <property type="molecule type" value="Genomic_DNA"/>
</dbReference>
<organism evidence="10 11">
    <name type="scientific">Tuber melanosporum (strain Mel28)</name>
    <name type="common">Perigord black truffle</name>
    <dbReference type="NCBI Taxonomy" id="656061"/>
    <lineage>
        <taxon>Eukaryota</taxon>
        <taxon>Fungi</taxon>
        <taxon>Dikarya</taxon>
        <taxon>Ascomycota</taxon>
        <taxon>Pezizomycotina</taxon>
        <taxon>Pezizomycetes</taxon>
        <taxon>Pezizales</taxon>
        <taxon>Tuberaceae</taxon>
        <taxon>Tuber</taxon>
    </lineage>
</organism>
<evidence type="ECO:0000256" key="5">
    <source>
        <dbReference type="ARBA" id="ARBA00023002"/>
    </source>
</evidence>
<keyword evidence="9" id="KW-1133">Transmembrane helix</keyword>
<evidence type="ECO:0000256" key="9">
    <source>
        <dbReference type="SAM" id="Phobius"/>
    </source>
</evidence>
<sequence length="564" mass="64850">MEACYSGLTEACYFGSRPVPPCRPWGFCSLVNFAFYPFDKMCIAGAEDPGGRTPRPITIRPLALFTSFLAVMIAAYLFKQKRRQPPLPPGPRGVPIFGNLFQIAPKYQWRQQQEWSQKYGPIFKLQLGVHMVIVLGTYQAARDLLDKRWKIYSDRPGFVVSAKYISGGFRTLLMRGEMWNAHRRLQATVLSPRMSQKYKPVQDLESKHLIHALLKKPDDFARQFHRYSASLVHSLGYGKRLVTGREEEVQTVDTIMRNFTEAGRVGKWWVDMFPILELIPKYFAEWKRISAKIFEYESNFHIKNLNEALERKGWNWAKLYKNSSFSQGMSDLEVGYDLGTLNEAASDTTTIALEVFMLAMLKFPHVARRAQEELDRVVGESRSPTWQDKDSLPYIEKVIQETLRWRPVAINAFYHAVTEDDEYLGYRIPKGSWVVANSWGIHMDPELYPNPSDFNPDRYDDEKLGHVAFGFGLRACTGKHIAKNSLYINISRILWAFDIGPKMRADGTEVLVDEMAFTTGFLSRPLPFECSIRPRDQGRVGVIETEWAEADKSLLSIMAEEKFI</sequence>
<keyword evidence="3 8" id="KW-0349">Heme</keyword>
<evidence type="ECO:0000256" key="8">
    <source>
        <dbReference type="PIRSR" id="PIRSR602401-1"/>
    </source>
</evidence>
<dbReference type="InterPro" id="IPR002401">
    <property type="entry name" value="Cyt_P450_E_grp-I"/>
</dbReference>
<protein>
    <submittedName>
        <fullName evidence="10">(Perigord truffle) hypothetical protein</fullName>
    </submittedName>
</protein>
<keyword evidence="4 8" id="KW-0479">Metal-binding</keyword>
<dbReference type="CDD" id="cd11065">
    <property type="entry name" value="CYP64-like"/>
    <property type="match status" value="1"/>
</dbReference>
<dbReference type="Gene3D" id="1.10.630.10">
    <property type="entry name" value="Cytochrome P450"/>
    <property type="match status" value="1"/>
</dbReference>
<keyword evidence="9" id="KW-0812">Transmembrane</keyword>
<dbReference type="GO" id="GO:0005506">
    <property type="term" value="F:iron ion binding"/>
    <property type="evidence" value="ECO:0007669"/>
    <property type="project" value="InterPro"/>
</dbReference>
<evidence type="ECO:0000256" key="6">
    <source>
        <dbReference type="ARBA" id="ARBA00023004"/>
    </source>
</evidence>
<dbReference type="OMA" id="VHASITW"/>
<evidence type="ECO:0000256" key="4">
    <source>
        <dbReference type="ARBA" id="ARBA00022723"/>
    </source>
</evidence>